<sequence>MKKSKLIYCSVAAVIAIIGTKYSSEIRTSEQGLAIIGDAEGCRQQSYICPAGYWTYGIGTAETSGEKIEKNKIYTLDEIAKSWVNNIKIAEQCVNRYANGQKQPQGTFDALVSITFNTGCAAMRKSTLFKMANHGYSAAMCEQFNRWVYAGGQKLAGLVKRRQQERVLCLQN</sequence>
<name>A0A380TT26_ACTLI</name>
<dbReference type="PANTHER" id="PTHR38107:SF4">
    <property type="entry name" value="LYSOZYME"/>
    <property type="match status" value="1"/>
</dbReference>
<evidence type="ECO:0000256" key="4">
    <source>
        <dbReference type="ARBA" id="ARBA00022801"/>
    </source>
</evidence>
<gene>
    <name evidence="7" type="ORF">NCTC4191_00589</name>
</gene>
<dbReference type="GO" id="GO:0003796">
    <property type="term" value="F:lysozyme activity"/>
    <property type="evidence" value="ECO:0007669"/>
    <property type="project" value="UniProtKB-EC"/>
</dbReference>
<reference evidence="7 8" key="1">
    <citation type="submission" date="2018-06" db="EMBL/GenBank/DDBJ databases">
        <authorList>
            <consortium name="Pathogen Informatics"/>
            <person name="Doyle S."/>
        </authorList>
    </citation>
    <scope>NUCLEOTIDE SEQUENCE [LARGE SCALE GENOMIC DNA]</scope>
    <source>
        <strain evidence="7 8">NCTC4191</strain>
    </source>
</reference>
<dbReference type="CDD" id="cd16901">
    <property type="entry name" value="lyz_P1"/>
    <property type="match status" value="1"/>
</dbReference>
<dbReference type="HAMAP" id="MF_04110">
    <property type="entry name" value="ENDOLYSIN_T4"/>
    <property type="match status" value="1"/>
</dbReference>
<evidence type="ECO:0000256" key="3">
    <source>
        <dbReference type="ARBA" id="ARBA00022638"/>
    </source>
</evidence>
<dbReference type="RefSeq" id="WP_115590045.1">
    <property type="nucleotide sequence ID" value="NZ_UFRN01000002.1"/>
</dbReference>
<dbReference type="GO" id="GO:0009253">
    <property type="term" value="P:peptidoglycan catabolic process"/>
    <property type="evidence" value="ECO:0007669"/>
    <property type="project" value="InterPro"/>
</dbReference>
<evidence type="ECO:0000313" key="8">
    <source>
        <dbReference type="Proteomes" id="UP000254253"/>
    </source>
</evidence>
<evidence type="ECO:0000256" key="1">
    <source>
        <dbReference type="ARBA" id="ARBA00000632"/>
    </source>
</evidence>
<keyword evidence="8" id="KW-1185">Reference proteome</keyword>
<evidence type="ECO:0000256" key="2">
    <source>
        <dbReference type="ARBA" id="ARBA00022529"/>
    </source>
</evidence>
<dbReference type="Proteomes" id="UP000254253">
    <property type="component" value="Unassembled WGS sequence"/>
</dbReference>
<dbReference type="SUPFAM" id="SSF53955">
    <property type="entry name" value="Lysozyme-like"/>
    <property type="match status" value="1"/>
</dbReference>
<dbReference type="InterPro" id="IPR051018">
    <property type="entry name" value="Bacteriophage_GH24"/>
</dbReference>
<evidence type="ECO:0000313" key="7">
    <source>
        <dbReference type="EMBL" id="SUT91566.1"/>
    </source>
</evidence>
<dbReference type="Gene3D" id="1.10.530.40">
    <property type="match status" value="1"/>
</dbReference>
<comment type="similarity">
    <text evidence="6">Belongs to the glycosyl hydrolase 24 family.</text>
</comment>
<protein>
    <recommendedName>
        <fullName evidence="6">Lysozyme</fullName>
        <ecNumber evidence="6">3.2.1.17</ecNumber>
    </recommendedName>
</protein>
<proteinExistence type="inferred from homology"/>
<accession>A0A380TT26</accession>
<keyword evidence="2 6" id="KW-0929">Antimicrobial</keyword>
<comment type="catalytic activity">
    <reaction evidence="1 6">
        <text>Hydrolysis of (1-&gt;4)-beta-linkages between N-acetylmuramic acid and N-acetyl-D-glucosamine residues in a peptidoglycan and between N-acetyl-D-glucosamine residues in chitodextrins.</text>
        <dbReference type="EC" id="3.2.1.17"/>
    </reaction>
</comment>
<keyword evidence="3 6" id="KW-0081">Bacteriolytic enzyme</keyword>
<dbReference type="PANTHER" id="PTHR38107">
    <property type="match status" value="1"/>
</dbReference>
<dbReference type="AlphaFoldDB" id="A0A380TT26"/>
<evidence type="ECO:0000256" key="6">
    <source>
        <dbReference type="RuleBase" id="RU003788"/>
    </source>
</evidence>
<dbReference type="InterPro" id="IPR023346">
    <property type="entry name" value="Lysozyme-like_dom_sf"/>
</dbReference>
<organism evidence="7 8">
    <name type="scientific">Actinobacillus lignieresii</name>
    <dbReference type="NCBI Taxonomy" id="720"/>
    <lineage>
        <taxon>Bacteria</taxon>
        <taxon>Pseudomonadati</taxon>
        <taxon>Pseudomonadota</taxon>
        <taxon>Gammaproteobacteria</taxon>
        <taxon>Pasteurellales</taxon>
        <taxon>Pasteurellaceae</taxon>
        <taxon>Actinobacillus</taxon>
    </lineage>
</organism>
<dbReference type="EC" id="3.2.1.17" evidence="6"/>
<dbReference type="InterPro" id="IPR023347">
    <property type="entry name" value="Lysozyme_dom_sf"/>
</dbReference>
<evidence type="ECO:0000256" key="5">
    <source>
        <dbReference type="ARBA" id="ARBA00023295"/>
    </source>
</evidence>
<keyword evidence="4 6" id="KW-0378">Hydrolase</keyword>
<dbReference type="Pfam" id="PF00959">
    <property type="entry name" value="Phage_lysozyme"/>
    <property type="match status" value="1"/>
</dbReference>
<dbReference type="GO" id="GO:0042742">
    <property type="term" value="P:defense response to bacterium"/>
    <property type="evidence" value="ECO:0007669"/>
    <property type="project" value="UniProtKB-KW"/>
</dbReference>
<dbReference type="InterPro" id="IPR034690">
    <property type="entry name" value="Endolysin_T4_type"/>
</dbReference>
<keyword evidence="5 6" id="KW-0326">Glycosidase</keyword>
<dbReference type="GO" id="GO:0016998">
    <property type="term" value="P:cell wall macromolecule catabolic process"/>
    <property type="evidence" value="ECO:0007669"/>
    <property type="project" value="InterPro"/>
</dbReference>
<dbReference type="InterPro" id="IPR002196">
    <property type="entry name" value="Glyco_hydro_24"/>
</dbReference>
<dbReference type="GO" id="GO:0031640">
    <property type="term" value="P:killing of cells of another organism"/>
    <property type="evidence" value="ECO:0007669"/>
    <property type="project" value="UniProtKB-KW"/>
</dbReference>
<dbReference type="EMBL" id="UFRN01000002">
    <property type="protein sequence ID" value="SUT91566.1"/>
    <property type="molecule type" value="Genomic_DNA"/>
</dbReference>